<sequence length="111" mass="13148">RIMDVSGVFRLPDPMSFEGNVSENWKRFCKKFELYLVATCQGKKLKDELKIAQLLNLLGDDGLDVYNTFKFDEHEKGSFDCAFEKFEFYCCPQKNVVFERFKFYKIKQEEG</sequence>
<protein>
    <submittedName>
        <fullName evidence="1">Uncharacterized protein</fullName>
    </submittedName>
</protein>
<proteinExistence type="predicted"/>
<evidence type="ECO:0000313" key="1">
    <source>
        <dbReference type="EMBL" id="JAS66767.1"/>
    </source>
</evidence>
<organism evidence="1">
    <name type="scientific">Cuerna arida</name>
    <dbReference type="NCBI Taxonomy" id="1464854"/>
    <lineage>
        <taxon>Eukaryota</taxon>
        <taxon>Metazoa</taxon>
        <taxon>Ecdysozoa</taxon>
        <taxon>Arthropoda</taxon>
        <taxon>Hexapoda</taxon>
        <taxon>Insecta</taxon>
        <taxon>Pterygota</taxon>
        <taxon>Neoptera</taxon>
        <taxon>Paraneoptera</taxon>
        <taxon>Hemiptera</taxon>
        <taxon>Auchenorrhyncha</taxon>
        <taxon>Membracoidea</taxon>
        <taxon>Cicadellidae</taxon>
        <taxon>Cicadellinae</taxon>
        <taxon>Proconiini</taxon>
        <taxon>Cuerna</taxon>
    </lineage>
</organism>
<reference evidence="1" key="1">
    <citation type="submission" date="2015-11" db="EMBL/GenBank/DDBJ databases">
        <title>De novo transcriptome assembly of four potential Pierce s Disease insect vectors from Arizona vineyards.</title>
        <authorList>
            <person name="Tassone E.E."/>
        </authorList>
    </citation>
    <scope>NUCLEOTIDE SEQUENCE</scope>
</reference>
<dbReference type="AlphaFoldDB" id="A0A1B6GWH7"/>
<dbReference type="PANTHER" id="PTHR33198">
    <property type="entry name" value="ANK_REP_REGION DOMAIN-CONTAINING PROTEIN-RELATED"/>
    <property type="match status" value="1"/>
</dbReference>
<feature type="non-terminal residue" evidence="1">
    <location>
        <position position="1"/>
    </location>
</feature>
<dbReference type="EMBL" id="GECZ01003002">
    <property type="protein sequence ID" value="JAS66767.1"/>
    <property type="molecule type" value="Transcribed_RNA"/>
</dbReference>
<gene>
    <name evidence="1" type="ORF">g.2461</name>
</gene>
<name>A0A1B6GWH7_9HEMI</name>
<dbReference type="PANTHER" id="PTHR33198:SF20">
    <property type="entry name" value="RETROTRANSPOSON GAG DOMAIN-CONTAINING PROTEIN"/>
    <property type="match status" value="1"/>
</dbReference>
<accession>A0A1B6GWH7</accession>
<feature type="non-terminal residue" evidence="1">
    <location>
        <position position="111"/>
    </location>
</feature>